<dbReference type="Proteomes" id="UP000033315">
    <property type="component" value="Segment"/>
</dbReference>
<dbReference type="EMBL" id="KJ578758">
    <property type="protein sequence ID" value="AII28626.1"/>
    <property type="molecule type" value="Genomic_DNA"/>
</dbReference>
<accession>A0A0E3DL11</accession>
<protein>
    <submittedName>
        <fullName evidence="2">Uncharacterized protein</fullName>
    </submittedName>
</protein>
<sequence>MGFSPCDSCTTGRTLPVAHSPHSDTRVP</sequence>
<dbReference type="KEGG" id="vg:24721994"/>
<dbReference type="RefSeq" id="YP_009147267.1">
    <property type="nucleotide sequence ID" value="NC_027336.1"/>
</dbReference>
<evidence type="ECO:0000256" key="1">
    <source>
        <dbReference type="SAM" id="MobiDB-lite"/>
    </source>
</evidence>
<name>A0A0E3DL11_9CAUD</name>
<proteinExistence type="predicted"/>
<evidence type="ECO:0000313" key="2">
    <source>
        <dbReference type="EMBL" id="AII28626.1"/>
    </source>
</evidence>
<keyword evidence="3" id="KW-1185">Reference proteome</keyword>
<feature type="region of interest" description="Disordered" evidence="1">
    <location>
        <begin position="1"/>
        <end position="28"/>
    </location>
</feature>
<organism evidence="2 3">
    <name type="scientific">Propionibacterium phage PHL009M11</name>
    <dbReference type="NCBI Taxonomy" id="1500798"/>
    <lineage>
        <taxon>Viruses</taxon>
        <taxon>Duplodnaviria</taxon>
        <taxon>Heunggongvirae</taxon>
        <taxon>Uroviricota</taxon>
        <taxon>Caudoviricetes</taxon>
        <taxon>Pahexavirus</taxon>
        <taxon>Pahexavirus PHL009M11</taxon>
    </lineage>
</organism>
<gene>
    <name evidence="2" type="ORF">PHL009M11_43</name>
</gene>
<dbReference type="GeneID" id="24721994"/>
<reference evidence="2 3" key="1">
    <citation type="journal article" date="2015" name="ISME J.">
        <title>The diversity and host interactions of Propionibacterium acnes bacteriophages on human skin.</title>
        <authorList>
            <person name="Liu J."/>
            <person name="Yan R."/>
            <person name="Zhong Q."/>
            <person name="Ngo S."/>
            <person name="Bangayan N.J."/>
            <person name="Nguyen L."/>
            <person name="Lui T."/>
            <person name="Liu M."/>
            <person name="Erfe M.C."/>
            <person name="Craft N."/>
            <person name="Tomida S."/>
            <person name="Li H."/>
        </authorList>
    </citation>
    <scope>NUCLEOTIDE SEQUENCE [LARGE SCALE GENOMIC DNA]</scope>
    <source>
        <strain evidence="2">PHL009M11</strain>
    </source>
</reference>
<evidence type="ECO:0000313" key="3">
    <source>
        <dbReference type="Proteomes" id="UP000033315"/>
    </source>
</evidence>